<keyword evidence="4" id="KW-0067">ATP-binding</keyword>
<keyword evidence="2" id="KW-0813">Transport</keyword>
<dbReference type="GO" id="GO:0005524">
    <property type="term" value="F:ATP binding"/>
    <property type="evidence" value="ECO:0007669"/>
    <property type="project" value="UniProtKB-KW"/>
</dbReference>
<evidence type="ECO:0000259" key="5">
    <source>
        <dbReference type="PROSITE" id="PS50893"/>
    </source>
</evidence>
<dbReference type="Proteomes" id="UP000254150">
    <property type="component" value="Unassembled WGS sequence"/>
</dbReference>
<dbReference type="PANTHER" id="PTHR43335:SF2">
    <property type="entry name" value="ABC TRANSPORTER, ATP-BINDING PROTEIN"/>
    <property type="match status" value="1"/>
</dbReference>
<dbReference type="PROSITE" id="PS50893">
    <property type="entry name" value="ABC_TRANSPORTER_2"/>
    <property type="match status" value="1"/>
</dbReference>
<evidence type="ECO:0000256" key="2">
    <source>
        <dbReference type="ARBA" id="ARBA00022448"/>
    </source>
</evidence>
<evidence type="ECO:0000256" key="1">
    <source>
        <dbReference type="ARBA" id="ARBA00005417"/>
    </source>
</evidence>
<dbReference type="SUPFAM" id="SSF52540">
    <property type="entry name" value="P-loop containing nucleoside triphosphate hydrolases"/>
    <property type="match status" value="1"/>
</dbReference>
<name>A0A380MN17_STRGR</name>
<dbReference type="PROSITE" id="PS00211">
    <property type="entry name" value="ABC_TRANSPORTER_1"/>
    <property type="match status" value="1"/>
</dbReference>
<dbReference type="RefSeq" id="WP_100456193.1">
    <property type="nucleotide sequence ID" value="NZ_UHID01000001.1"/>
</dbReference>
<reference evidence="6 7" key="1">
    <citation type="submission" date="2018-06" db="EMBL/GenBank/DDBJ databases">
        <authorList>
            <consortium name="Pathogen Informatics"/>
            <person name="Doyle S."/>
        </authorList>
    </citation>
    <scope>NUCLEOTIDE SEQUENCE [LARGE SCALE GENOMIC DNA]</scope>
    <source>
        <strain evidence="6 7">NCTC7807</strain>
    </source>
</reference>
<evidence type="ECO:0000256" key="3">
    <source>
        <dbReference type="ARBA" id="ARBA00022741"/>
    </source>
</evidence>
<protein>
    <submittedName>
        <fullName evidence="6">ABC transporter</fullName>
    </submittedName>
</protein>
<dbReference type="Pfam" id="PF00005">
    <property type="entry name" value="ABC_tran"/>
    <property type="match status" value="1"/>
</dbReference>
<accession>A0A380MN17</accession>
<evidence type="ECO:0000313" key="6">
    <source>
        <dbReference type="EMBL" id="SUO93682.1"/>
    </source>
</evidence>
<dbReference type="InterPro" id="IPR003593">
    <property type="entry name" value="AAA+_ATPase"/>
</dbReference>
<dbReference type="PANTHER" id="PTHR43335">
    <property type="entry name" value="ABC TRANSPORTER, ATP-BINDING PROTEIN"/>
    <property type="match status" value="1"/>
</dbReference>
<dbReference type="SMART" id="SM00382">
    <property type="entry name" value="AAA"/>
    <property type="match status" value="1"/>
</dbReference>
<feature type="domain" description="ABC transporter" evidence="5">
    <location>
        <begin position="3"/>
        <end position="235"/>
    </location>
</feature>
<gene>
    <name evidence="6" type="primary">artM_1</name>
    <name evidence="6" type="ORF">NCTC7807_00496</name>
</gene>
<dbReference type="GeneID" id="95070391"/>
<dbReference type="InterPro" id="IPR027417">
    <property type="entry name" value="P-loop_NTPase"/>
</dbReference>
<organism evidence="6 7">
    <name type="scientific">Streptomyces griseus</name>
    <dbReference type="NCBI Taxonomy" id="1911"/>
    <lineage>
        <taxon>Bacteria</taxon>
        <taxon>Bacillati</taxon>
        <taxon>Actinomycetota</taxon>
        <taxon>Actinomycetes</taxon>
        <taxon>Kitasatosporales</taxon>
        <taxon>Streptomycetaceae</taxon>
        <taxon>Streptomyces</taxon>
    </lineage>
</organism>
<dbReference type="AlphaFoldDB" id="A0A380MN17"/>
<evidence type="ECO:0000256" key="4">
    <source>
        <dbReference type="ARBA" id="ARBA00022840"/>
    </source>
</evidence>
<dbReference type="InterPro" id="IPR003439">
    <property type="entry name" value="ABC_transporter-like_ATP-bd"/>
</dbReference>
<dbReference type="InterPro" id="IPR017871">
    <property type="entry name" value="ABC_transporter-like_CS"/>
</dbReference>
<evidence type="ECO:0000313" key="7">
    <source>
        <dbReference type="Proteomes" id="UP000254150"/>
    </source>
</evidence>
<dbReference type="Gene3D" id="3.40.50.300">
    <property type="entry name" value="P-loop containing nucleotide triphosphate hydrolases"/>
    <property type="match status" value="1"/>
</dbReference>
<proteinExistence type="inferred from homology"/>
<sequence>MPIAFDRCTFAYRRRRYVIDRLNLTFSTGRTVLLGPNGAGKSTLLALAASALRPGAGTVRHESTRTTAKRAQLAAYRRNVAWMPQELSVVPGLTAREQVAYAGWLKGLSRREAWERALGALRQVELGNRADEKVSSLSGGQQRRVGVAQALVHEARVLLLDEPTAGMDPRQRTVFHEALAGLPPSVHVILSTHDTADLEAVYDQVVVVDEGRVAFQGPVRAFLGHADPAAVPGRKADSAYHTLTGGNRTWDS</sequence>
<dbReference type="EMBL" id="UHID01000001">
    <property type="protein sequence ID" value="SUO93682.1"/>
    <property type="molecule type" value="Genomic_DNA"/>
</dbReference>
<dbReference type="GO" id="GO:0016887">
    <property type="term" value="F:ATP hydrolysis activity"/>
    <property type="evidence" value="ECO:0007669"/>
    <property type="project" value="InterPro"/>
</dbReference>
<comment type="similarity">
    <text evidence="1">Belongs to the ABC transporter superfamily.</text>
</comment>
<keyword evidence="3" id="KW-0547">Nucleotide-binding</keyword>